<feature type="non-terminal residue" evidence="3">
    <location>
        <position position="535"/>
    </location>
</feature>
<dbReference type="InterPro" id="IPR057135">
    <property type="entry name" value="At4g27190-like_LRR"/>
</dbReference>
<dbReference type="PANTHER" id="PTHR33463">
    <property type="entry name" value="NB-ARC DOMAIN-CONTAINING PROTEIN-RELATED"/>
    <property type="match status" value="1"/>
</dbReference>
<dbReference type="Pfam" id="PF23247">
    <property type="entry name" value="LRR_RPS2"/>
    <property type="match status" value="2"/>
</dbReference>
<accession>A0A7J9EEC2</accession>
<dbReference type="AlphaFoldDB" id="A0A7J9EEC2"/>
<evidence type="ECO:0000256" key="1">
    <source>
        <dbReference type="ARBA" id="ARBA00022821"/>
    </source>
</evidence>
<keyword evidence="1" id="KW-0611">Plant defense</keyword>
<evidence type="ECO:0000313" key="3">
    <source>
        <dbReference type="EMBL" id="MBA0770855.1"/>
    </source>
</evidence>
<dbReference type="PANTHER" id="PTHR33463:SF209">
    <property type="entry name" value="DISEASE RESISTANCE PROTEIN RPS2-LIKE"/>
    <property type="match status" value="1"/>
</dbReference>
<dbReference type="Proteomes" id="UP000593568">
    <property type="component" value="Unassembled WGS sequence"/>
</dbReference>
<gene>
    <name evidence="3" type="ORF">Gotri_019418</name>
</gene>
<comment type="caution">
    <text evidence="3">The sequence shown here is derived from an EMBL/GenBank/DDBJ whole genome shotgun (WGS) entry which is preliminary data.</text>
</comment>
<keyword evidence="4" id="KW-1185">Reference proteome</keyword>
<dbReference type="InterPro" id="IPR050905">
    <property type="entry name" value="Plant_NBS-LRR"/>
</dbReference>
<dbReference type="Gene3D" id="3.80.10.10">
    <property type="entry name" value="Ribonuclease Inhibitor"/>
    <property type="match status" value="1"/>
</dbReference>
<name>A0A7J9EEC2_9ROSI</name>
<feature type="domain" description="Disease resistance protein At4g27190-like leucine-rich repeats" evidence="2">
    <location>
        <begin position="440"/>
        <end position="534"/>
    </location>
</feature>
<evidence type="ECO:0000259" key="2">
    <source>
        <dbReference type="Pfam" id="PF23247"/>
    </source>
</evidence>
<proteinExistence type="predicted"/>
<dbReference type="SUPFAM" id="SSF52058">
    <property type="entry name" value="L domain-like"/>
    <property type="match status" value="1"/>
</dbReference>
<feature type="domain" description="Disease resistance protein At4g27190-like leucine-rich repeats" evidence="2">
    <location>
        <begin position="237"/>
        <end position="336"/>
    </location>
</feature>
<sequence>LNTSIDDLDHGIKKLVKRTQYLQLDELKGAKIALKELTDEERLSHLRNLHIQNGLDIESITNDRNEFPELQSLTLQGLPQLVSFCSQDKIDATSLPQRELPLFGEKISFPSLEKLQLSSLNVTRVWQNQLSNVSFYTHEKLTTLKVEIILWEDIEEETQVAMTLSLFPQLKSLVLKDLQHLRGFCFISQNKVIEFPFMKSMTICNCSNLEGFICRYTREGNQRISSQGDLFDNKVAFPKLQQLTVGGCDKLLTIFPSNMHEEKETALLATAQLRKLNIVGLPKLKYIWKNDPKGIFSFKKICAISVLGCRSLKNVFPASVAKDLPQLGFLAISDCGVEEIVSKLEAGSDSETAVNFEFDKLYALVLRRLQKLKCFYPGKHTAKWPMLNKLEVVECKKMKIFGTQLNSNNGQLDSPIHPPLFLVEKVIPKLQLLTLDTDCIAMTSDGQFSSSLFHEIKSFRVIGHGAKSIDFRISFLERFYTLENLAISYCEIKELFCTEGDTSNEETYAGTLSTIRNLKLERLNHLKDYLWKQDV</sequence>
<protein>
    <recommendedName>
        <fullName evidence="2">Disease resistance protein At4g27190-like leucine-rich repeats domain-containing protein</fullName>
    </recommendedName>
</protein>
<dbReference type="EMBL" id="JABEZW010000007">
    <property type="protein sequence ID" value="MBA0770855.1"/>
    <property type="molecule type" value="Genomic_DNA"/>
</dbReference>
<feature type="non-terminal residue" evidence="3">
    <location>
        <position position="1"/>
    </location>
</feature>
<organism evidence="3 4">
    <name type="scientific">Gossypium trilobum</name>
    <dbReference type="NCBI Taxonomy" id="34281"/>
    <lineage>
        <taxon>Eukaryota</taxon>
        <taxon>Viridiplantae</taxon>
        <taxon>Streptophyta</taxon>
        <taxon>Embryophyta</taxon>
        <taxon>Tracheophyta</taxon>
        <taxon>Spermatophyta</taxon>
        <taxon>Magnoliopsida</taxon>
        <taxon>eudicotyledons</taxon>
        <taxon>Gunneridae</taxon>
        <taxon>Pentapetalae</taxon>
        <taxon>rosids</taxon>
        <taxon>malvids</taxon>
        <taxon>Malvales</taxon>
        <taxon>Malvaceae</taxon>
        <taxon>Malvoideae</taxon>
        <taxon>Gossypium</taxon>
    </lineage>
</organism>
<dbReference type="InterPro" id="IPR032675">
    <property type="entry name" value="LRR_dom_sf"/>
</dbReference>
<evidence type="ECO:0000313" key="4">
    <source>
        <dbReference type="Proteomes" id="UP000593568"/>
    </source>
</evidence>
<reference evidence="3 4" key="1">
    <citation type="journal article" date="2019" name="Genome Biol. Evol.">
        <title>Insights into the evolution of the New World diploid cottons (Gossypium, subgenus Houzingenia) based on genome sequencing.</title>
        <authorList>
            <person name="Grover C.E."/>
            <person name="Arick M.A. 2nd"/>
            <person name="Thrash A."/>
            <person name="Conover J.L."/>
            <person name="Sanders W.S."/>
            <person name="Peterson D.G."/>
            <person name="Frelichowski J.E."/>
            <person name="Scheffler J.A."/>
            <person name="Scheffler B.E."/>
            <person name="Wendel J.F."/>
        </authorList>
    </citation>
    <scope>NUCLEOTIDE SEQUENCE [LARGE SCALE GENOMIC DNA]</scope>
    <source>
        <strain evidence="3">8</strain>
        <tissue evidence="3">Leaf</tissue>
    </source>
</reference>